<proteinExistence type="predicted"/>
<organism evidence="1 2">
    <name type="scientific">Zopfia rhizophila CBS 207.26</name>
    <dbReference type="NCBI Taxonomy" id="1314779"/>
    <lineage>
        <taxon>Eukaryota</taxon>
        <taxon>Fungi</taxon>
        <taxon>Dikarya</taxon>
        <taxon>Ascomycota</taxon>
        <taxon>Pezizomycotina</taxon>
        <taxon>Dothideomycetes</taxon>
        <taxon>Dothideomycetes incertae sedis</taxon>
        <taxon>Zopfiaceae</taxon>
        <taxon>Zopfia</taxon>
    </lineage>
</organism>
<dbReference type="OrthoDB" id="3775406at2759"/>
<evidence type="ECO:0000313" key="1">
    <source>
        <dbReference type="EMBL" id="KAF2175894.1"/>
    </source>
</evidence>
<evidence type="ECO:0000313" key="2">
    <source>
        <dbReference type="Proteomes" id="UP000800200"/>
    </source>
</evidence>
<keyword evidence="2" id="KW-1185">Reference proteome</keyword>
<dbReference type="Proteomes" id="UP000800200">
    <property type="component" value="Unassembled WGS sequence"/>
</dbReference>
<reference evidence="1" key="1">
    <citation type="journal article" date="2020" name="Stud. Mycol.">
        <title>101 Dothideomycetes genomes: a test case for predicting lifestyles and emergence of pathogens.</title>
        <authorList>
            <person name="Haridas S."/>
            <person name="Albert R."/>
            <person name="Binder M."/>
            <person name="Bloem J."/>
            <person name="Labutti K."/>
            <person name="Salamov A."/>
            <person name="Andreopoulos B."/>
            <person name="Baker S."/>
            <person name="Barry K."/>
            <person name="Bills G."/>
            <person name="Bluhm B."/>
            <person name="Cannon C."/>
            <person name="Castanera R."/>
            <person name="Culley D."/>
            <person name="Daum C."/>
            <person name="Ezra D."/>
            <person name="Gonzalez J."/>
            <person name="Henrissat B."/>
            <person name="Kuo A."/>
            <person name="Liang C."/>
            <person name="Lipzen A."/>
            <person name="Lutzoni F."/>
            <person name="Magnuson J."/>
            <person name="Mondo S."/>
            <person name="Nolan M."/>
            <person name="Ohm R."/>
            <person name="Pangilinan J."/>
            <person name="Park H.-J."/>
            <person name="Ramirez L."/>
            <person name="Alfaro M."/>
            <person name="Sun H."/>
            <person name="Tritt A."/>
            <person name="Yoshinaga Y."/>
            <person name="Zwiers L.-H."/>
            <person name="Turgeon B."/>
            <person name="Goodwin S."/>
            <person name="Spatafora J."/>
            <person name="Crous P."/>
            <person name="Grigoriev I."/>
        </authorList>
    </citation>
    <scope>NUCLEOTIDE SEQUENCE</scope>
    <source>
        <strain evidence="1">CBS 207.26</strain>
    </source>
</reference>
<dbReference type="AlphaFoldDB" id="A0A6A6D8P2"/>
<name>A0A6A6D8P2_9PEZI</name>
<accession>A0A6A6D8P2</accession>
<dbReference type="EMBL" id="ML994721">
    <property type="protein sequence ID" value="KAF2175894.1"/>
    <property type="molecule type" value="Genomic_DNA"/>
</dbReference>
<gene>
    <name evidence="1" type="ORF">K469DRAFT_609093</name>
</gene>
<sequence length="106" mass="12624">MTVYDKLITLKKQLAPTEAYRMRELIQQYRKLQQKPKNQNNDRWLDSWVQTVKQCRKANLPDVREARSQMDFLTVVREIDAIWATPELAALIWPDNEGRLWGRTPP</sequence>
<protein>
    <submittedName>
        <fullName evidence="1">Uncharacterized protein</fullName>
    </submittedName>
</protein>